<evidence type="ECO:0000256" key="2">
    <source>
        <dbReference type="ARBA" id="ARBA00022723"/>
    </source>
</evidence>
<dbReference type="Proteomes" id="UP001292216">
    <property type="component" value="Unassembled WGS sequence"/>
</dbReference>
<dbReference type="Pfam" id="PF01026">
    <property type="entry name" value="TatD_DNase"/>
    <property type="match status" value="1"/>
</dbReference>
<name>A0ABU5PR68_9BACL</name>
<dbReference type="SUPFAM" id="SSF51556">
    <property type="entry name" value="Metallo-dependent hydrolases"/>
    <property type="match status" value="1"/>
</dbReference>
<dbReference type="Gene3D" id="3.20.20.140">
    <property type="entry name" value="Metal-dependent hydrolases"/>
    <property type="match status" value="1"/>
</dbReference>
<sequence>MSHNLLRGLPKGIQLPFIDAHIHIDLYDEDTRERLLQELPGCGVEAVIAVSMHLASCKLNNALAERYPNLVRPAFGFHPEQPIPEDREIDLLLNWIKQHAEDMIAVGEVGLPYYARQEALQQGKGFELEPYVDLLEKFVMLAKALDKPIVMHAVYEDAELACDLLERHGVTKAHFHWFKGAESTVRRMADRGYAISFTPDIVYESKIQDLARRYPPEQVMAETDGPWPFEGPFAGQITHPRMTRHVALAWANLLGISPEEAAATLYRNTRSFYGL</sequence>
<dbReference type="EMBL" id="JAYERP010000001">
    <property type="protein sequence ID" value="MEA3572307.1"/>
    <property type="molecule type" value="Genomic_DNA"/>
</dbReference>
<evidence type="ECO:0000256" key="3">
    <source>
        <dbReference type="ARBA" id="ARBA00022801"/>
    </source>
</evidence>
<dbReference type="InterPro" id="IPR032466">
    <property type="entry name" value="Metal_Hydrolase"/>
</dbReference>
<evidence type="ECO:0000313" key="4">
    <source>
        <dbReference type="EMBL" id="MEA3572307.1"/>
    </source>
</evidence>
<keyword evidence="5" id="KW-1185">Reference proteome</keyword>
<dbReference type="PIRSF" id="PIRSF005902">
    <property type="entry name" value="DNase_TatD"/>
    <property type="match status" value="1"/>
</dbReference>
<comment type="caution">
    <text evidence="4">The sequence shown here is derived from an EMBL/GenBank/DDBJ whole genome shotgun (WGS) entry which is preliminary data.</text>
</comment>
<evidence type="ECO:0000256" key="1">
    <source>
        <dbReference type="ARBA" id="ARBA00009275"/>
    </source>
</evidence>
<evidence type="ECO:0000313" key="5">
    <source>
        <dbReference type="Proteomes" id="UP001292216"/>
    </source>
</evidence>
<dbReference type="GO" id="GO:0016787">
    <property type="term" value="F:hydrolase activity"/>
    <property type="evidence" value="ECO:0007669"/>
    <property type="project" value="UniProtKB-KW"/>
</dbReference>
<reference evidence="4 5" key="1">
    <citation type="submission" date="2023-12" db="EMBL/GenBank/DDBJ databases">
        <title>Whole genome sequencing of Paenibacillus phoenicis isolated from the Phoenix Mars Lander spacecraft assembly facility.</title>
        <authorList>
            <person name="Garcia A."/>
            <person name="Venkateswaran K."/>
        </authorList>
    </citation>
    <scope>NUCLEOTIDE SEQUENCE [LARGE SCALE GENOMIC DNA]</scope>
    <source>
        <strain evidence="4 5">3PO2SA</strain>
    </source>
</reference>
<organism evidence="4 5">
    <name type="scientific">Paenibacillus phoenicis</name>
    <dbReference type="NCBI Taxonomy" id="554117"/>
    <lineage>
        <taxon>Bacteria</taxon>
        <taxon>Bacillati</taxon>
        <taxon>Bacillota</taxon>
        <taxon>Bacilli</taxon>
        <taxon>Bacillales</taxon>
        <taxon>Paenibacillaceae</taxon>
        <taxon>Paenibacillus</taxon>
    </lineage>
</organism>
<gene>
    <name evidence="4" type="ORF">U9M73_20480</name>
</gene>
<keyword evidence="2" id="KW-0479">Metal-binding</keyword>
<accession>A0ABU5PR68</accession>
<dbReference type="PANTHER" id="PTHR46317">
    <property type="entry name" value="HYDROLASE OF PHP SUPERFAMILY-RELATED PROTEIN"/>
    <property type="match status" value="1"/>
</dbReference>
<keyword evidence="3 4" id="KW-0378">Hydrolase</keyword>
<dbReference type="RefSeq" id="WP_323078897.1">
    <property type="nucleotide sequence ID" value="NZ_CBCSKM010000004.1"/>
</dbReference>
<protein>
    <submittedName>
        <fullName evidence="4">TatD family hydrolase</fullName>
    </submittedName>
</protein>
<dbReference type="CDD" id="cd01310">
    <property type="entry name" value="TatD_DNAse"/>
    <property type="match status" value="1"/>
</dbReference>
<dbReference type="InterPro" id="IPR001130">
    <property type="entry name" value="TatD-like"/>
</dbReference>
<dbReference type="PANTHER" id="PTHR46317:SF1">
    <property type="entry name" value="HYDROLASE, TATD FAMILY"/>
    <property type="match status" value="1"/>
</dbReference>
<proteinExistence type="inferred from homology"/>
<comment type="similarity">
    <text evidence="1">Belongs to the metallo-dependent hydrolases superfamily. TatD-type hydrolase family.</text>
</comment>